<accession>A0A7Z2S8R1</accession>
<keyword evidence="3" id="KW-1185">Reference proteome</keyword>
<dbReference type="AlphaFoldDB" id="A0A7Z2S8R1"/>
<dbReference type="EMBL" id="CP047895">
    <property type="protein sequence ID" value="QHL90074.1"/>
    <property type="molecule type" value="Genomic_DNA"/>
</dbReference>
<gene>
    <name evidence="2" type="ORF">GVO57_03575</name>
</gene>
<dbReference type="KEGG" id="schy:GVO57_03575"/>
<keyword evidence="1" id="KW-0472">Membrane</keyword>
<evidence type="ECO:0000313" key="3">
    <source>
        <dbReference type="Proteomes" id="UP000464468"/>
    </source>
</evidence>
<keyword evidence="1" id="KW-0812">Transmembrane</keyword>
<reference evidence="2 3" key="1">
    <citation type="submission" date="2020-01" db="EMBL/GenBank/DDBJ databases">
        <title>Sphingomonas sp. C33 whole genome sequece.</title>
        <authorList>
            <person name="Park C."/>
        </authorList>
    </citation>
    <scope>NUCLEOTIDE SEQUENCE [LARGE SCALE GENOMIC DNA]</scope>
    <source>
        <strain evidence="2 3">C33</strain>
    </source>
</reference>
<evidence type="ECO:0008006" key="4">
    <source>
        <dbReference type="Google" id="ProtNLM"/>
    </source>
</evidence>
<sequence>MFRGRDVNGMWFALAAIFFAFGSLNLARARRLGRIEVPMARAQGLLRGLGLFLFAVGLGLMAVGFVQMQGRAA</sequence>
<feature type="transmembrane region" description="Helical" evidence="1">
    <location>
        <begin position="45"/>
        <end position="66"/>
    </location>
</feature>
<keyword evidence="1" id="KW-1133">Transmembrane helix</keyword>
<evidence type="ECO:0000256" key="1">
    <source>
        <dbReference type="SAM" id="Phobius"/>
    </source>
</evidence>
<name>A0A7Z2S8R1_9SPHN</name>
<organism evidence="2 3">
    <name type="scientific">Sphingomonas changnyeongensis</name>
    <dbReference type="NCBI Taxonomy" id="2698679"/>
    <lineage>
        <taxon>Bacteria</taxon>
        <taxon>Pseudomonadati</taxon>
        <taxon>Pseudomonadota</taxon>
        <taxon>Alphaproteobacteria</taxon>
        <taxon>Sphingomonadales</taxon>
        <taxon>Sphingomonadaceae</taxon>
        <taxon>Sphingomonas</taxon>
    </lineage>
</organism>
<dbReference type="Proteomes" id="UP000464468">
    <property type="component" value="Chromosome"/>
</dbReference>
<protein>
    <recommendedName>
        <fullName evidence="4">Transmembrane protein</fullName>
    </recommendedName>
</protein>
<proteinExistence type="predicted"/>
<evidence type="ECO:0000313" key="2">
    <source>
        <dbReference type="EMBL" id="QHL90074.1"/>
    </source>
</evidence>